<dbReference type="CDD" id="cd07377">
    <property type="entry name" value="WHTH_GntR"/>
    <property type="match status" value="1"/>
</dbReference>
<dbReference type="InterPro" id="IPR036388">
    <property type="entry name" value="WH-like_DNA-bd_sf"/>
</dbReference>
<evidence type="ECO:0000313" key="6">
    <source>
        <dbReference type="Proteomes" id="UP000268553"/>
    </source>
</evidence>
<evidence type="ECO:0000256" key="2">
    <source>
        <dbReference type="ARBA" id="ARBA00023125"/>
    </source>
</evidence>
<dbReference type="InterPro" id="IPR036390">
    <property type="entry name" value="WH_DNA-bd_sf"/>
</dbReference>
<dbReference type="PANTHER" id="PTHR38445:SF10">
    <property type="entry name" value="GNTR-FAMILY TRANSCRIPTIONAL REGULATOR"/>
    <property type="match status" value="1"/>
</dbReference>
<dbReference type="GO" id="GO:0003700">
    <property type="term" value="F:DNA-binding transcription factor activity"/>
    <property type="evidence" value="ECO:0007669"/>
    <property type="project" value="InterPro"/>
</dbReference>
<dbReference type="Proteomes" id="UP000268553">
    <property type="component" value="Unassembled WGS sequence"/>
</dbReference>
<evidence type="ECO:0000256" key="3">
    <source>
        <dbReference type="ARBA" id="ARBA00023163"/>
    </source>
</evidence>
<dbReference type="EMBL" id="RWJI01000001">
    <property type="protein sequence ID" value="RRQ52300.1"/>
    <property type="molecule type" value="Genomic_DNA"/>
</dbReference>
<dbReference type="Pfam" id="PF00392">
    <property type="entry name" value="GntR"/>
    <property type="match status" value="1"/>
</dbReference>
<keyword evidence="3" id="KW-0804">Transcription</keyword>
<proteinExistence type="predicted"/>
<dbReference type="OrthoDB" id="162505at2"/>
<dbReference type="PROSITE" id="PS50949">
    <property type="entry name" value="HTH_GNTR"/>
    <property type="match status" value="1"/>
</dbReference>
<dbReference type="SUPFAM" id="SSF46785">
    <property type="entry name" value="Winged helix' DNA-binding domain"/>
    <property type="match status" value="1"/>
</dbReference>
<dbReference type="RefSeq" id="WP_125230317.1">
    <property type="nucleotide sequence ID" value="NZ_RWJI01000001.1"/>
</dbReference>
<organism evidence="5 6">
    <name type="scientific">Sphingorhabdus wooponensis</name>
    <dbReference type="NCBI Taxonomy" id="940136"/>
    <lineage>
        <taxon>Bacteria</taxon>
        <taxon>Pseudomonadati</taxon>
        <taxon>Pseudomonadota</taxon>
        <taxon>Alphaproteobacteria</taxon>
        <taxon>Sphingomonadales</taxon>
        <taxon>Sphingomonadaceae</taxon>
        <taxon>Sphingorhabdus</taxon>
    </lineage>
</organism>
<dbReference type="SMART" id="SM00345">
    <property type="entry name" value="HTH_GNTR"/>
    <property type="match status" value="1"/>
</dbReference>
<name>A0A426RTG3_9SPHN</name>
<dbReference type="Gene3D" id="6.10.250.1220">
    <property type="match status" value="1"/>
</dbReference>
<accession>A0A426RTG3</accession>
<dbReference type="Gene3D" id="1.10.10.10">
    <property type="entry name" value="Winged helix-like DNA-binding domain superfamily/Winged helix DNA-binding domain"/>
    <property type="match status" value="1"/>
</dbReference>
<keyword evidence="1" id="KW-0805">Transcription regulation</keyword>
<evidence type="ECO:0000256" key="1">
    <source>
        <dbReference type="ARBA" id="ARBA00023015"/>
    </source>
</evidence>
<dbReference type="InterPro" id="IPR000524">
    <property type="entry name" value="Tscrpt_reg_HTH_GntR"/>
</dbReference>
<sequence length="113" mass="12423">MKNDVKPVYLKLRDVIAAAILDGKYKEGEMLPSVRAFAAIQCANPLTVAKAYQLFQDSGLVDVKRGVGLFVARGATAKLRSFERDNFVQNVWPDVKAQMQRAGIDPAELLALT</sequence>
<protein>
    <submittedName>
        <fullName evidence="5">GntR family transcriptional regulator</fullName>
    </submittedName>
</protein>
<gene>
    <name evidence="5" type="ORF">D7D48_05425</name>
</gene>
<dbReference type="GO" id="GO:0003677">
    <property type="term" value="F:DNA binding"/>
    <property type="evidence" value="ECO:0007669"/>
    <property type="project" value="UniProtKB-KW"/>
</dbReference>
<reference evidence="5 6" key="1">
    <citation type="submission" date="2018-12" db="EMBL/GenBank/DDBJ databases">
        <authorList>
            <person name="Kim S.-J."/>
            <person name="Jung G.-Y."/>
        </authorList>
    </citation>
    <scope>NUCLEOTIDE SEQUENCE [LARGE SCALE GENOMIC DNA]</scope>
    <source>
        <strain evidence="5 6">03SU3-P</strain>
    </source>
</reference>
<comment type="caution">
    <text evidence="5">The sequence shown here is derived from an EMBL/GenBank/DDBJ whole genome shotgun (WGS) entry which is preliminary data.</text>
</comment>
<dbReference type="PANTHER" id="PTHR38445">
    <property type="entry name" value="HTH-TYPE TRANSCRIPTIONAL REPRESSOR YTRA"/>
    <property type="match status" value="1"/>
</dbReference>
<keyword evidence="2" id="KW-0238">DNA-binding</keyword>
<evidence type="ECO:0000313" key="5">
    <source>
        <dbReference type="EMBL" id="RRQ52300.1"/>
    </source>
</evidence>
<evidence type="ECO:0000259" key="4">
    <source>
        <dbReference type="PROSITE" id="PS50949"/>
    </source>
</evidence>
<keyword evidence="6" id="KW-1185">Reference proteome</keyword>
<feature type="domain" description="HTH gntR-type" evidence="4">
    <location>
        <begin position="6"/>
        <end position="74"/>
    </location>
</feature>
<dbReference type="AlphaFoldDB" id="A0A426RTG3"/>